<dbReference type="EMBL" id="KQ416719">
    <property type="protein sequence ID" value="KOF95552.1"/>
    <property type="molecule type" value="Genomic_DNA"/>
</dbReference>
<accession>A0A0L8I265</accession>
<dbReference type="PRINTS" id="PR00259">
    <property type="entry name" value="TMFOUR"/>
</dbReference>
<keyword evidence="3 7" id="KW-0812">Transmembrane</keyword>
<feature type="transmembrane region" description="Helical" evidence="7">
    <location>
        <begin position="221"/>
        <end position="242"/>
    </location>
</feature>
<feature type="disulfide bond" evidence="6">
    <location>
        <begin position="178"/>
        <end position="194"/>
    </location>
</feature>
<comment type="subcellular location">
    <subcellularLocation>
        <location evidence="1 7">Membrane</location>
        <topology evidence="1 7">Multi-pass membrane protein</topology>
    </subcellularLocation>
</comment>
<dbReference type="SUPFAM" id="SSF48652">
    <property type="entry name" value="Tetraspanin"/>
    <property type="match status" value="1"/>
</dbReference>
<evidence type="ECO:0000256" key="3">
    <source>
        <dbReference type="ARBA" id="ARBA00022692"/>
    </source>
</evidence>
<dbReference type="Pfam" id="PF00335">
    <property type="entry name" value="Tetraspanin"/>
    <property type="match status" value="1"/>
</dbReference>
<sequence>MGLPHMQIQYFRRRWPKNIKMSSFAENIFRYFLIAFNVITGILGVVGMALTALTAFKRDIFLKGLSEIKPKNIADELLDNTVLYSACILFVVSSIIVLISVLGCCGASSENRCMLCTYAIVMFILMLLNLIFFSLLIASRSKLEEGIETGLWMALNETENNEGLRKIVQNIFINNECCGVDSPEDLEGYENIACYTTKGHVVGCKEILEASIDRSFTAIKVISIITAIFQIMLIIASCYVCAWSKTENPKDTYIS</sequence>
<keyword evidence="6" id="KW-1015">Disulfide bond</keyword>
<name>A0A0L8I265_OCTBM</name>
<evidence type="ECO:0000256" key="6">
    <source>
        <dbReference type="PIRSR" id="PIRSR002419-1"/>
    </source>
</evidence>
<evidence type="ECO:0000256" key="7">
    <source>
        <dbReference type="RuleBase" id="RU361218"/>
    </source>
</evidence>
<protein>
    <recommendedName>
        <fullName evidence="7">Tetraspanin</fullName>
    </recommendedName>
</protein>
<keyword evidence="4 7" id="KW-1133">Transmembrane helix</keyword>
<feature type="disulfide bond" evidence="6">
    <location>
        <begin position="177"/>
        <end position="204"/>
    </location>
</feature>
<dbReference type="GO" id="GO:0005886">
    <property type="term" value="C:plasma membrane"/>
    <property type="evidence" value="ECO:0007669"/>
    <property type="project" value="TreeGrafter"/>
</dbReference>
<reference evidence="8" key="1">
    <citation type="submission" date="2015-07" db="EMBL/GenBank/DDBJ databases">
        <title>MeaNS - Measles Nucleotide Surveillance Program.</title>
        <authorList>
            <person name="Tran T."/>
            <person name="Druce J."/>
        </authorList>
    </citation>
    <scope>NUCLEOTIDE SEQUENCE</scope>
    <source>
        <strain evidence="8">UCB-OBI-ISO-001</strain>
        <tissue evidence="8">Gonad</tissue>
    </source>
</reference>
<dbReference type="PANTHER" id="PTHR19282">
    <property type="entry name" value="TETRASPANIN"/>
    <property type="match status" value="1"/>
</dbReference>
<feature type="transmembrane region" description="Helical" evidence="7">
    <location>
        <begin position="115"/>
        <end position="138"/>
    </location>
</feature>
<feature type="transmembrane region" description="Helical" evidence="7">
    <location>
        <begin position="82"/>
        <end position="103"/>
    </location>
</feature>
<evidence type="ECO:0000256" key="2">
    <source>
        <dbReference type="ARBA" id="ARBA00006840"/>
    </source>
</evidence>
<dbReference type="OrthoDB" id="10033535at2759"/>
<dbReference type="PIRSF" id="PIRSF002419">
    <property type="entry name" value="Tetraspanin"/>
    <property type="match status" value="1"/>
</dbReference>
<evidence type="ECO:0000256" key="1">
    <source>
        <dbReference type="ARBA" id="ARBA00004141"/>
    </source>
</evidence>
<dbReference type="InterPro" id="IPR018499">
    <property type="entry name" value="Tetraspanin/Peripherin"/>
</dbReference>
<dbReference type="Gene3D" id="1.10.1450.10">
    <property type="entry name" value="Tetraspanin"/>
    <property type="match status" value="1"/>
</dbReference>
<dbReference type="InterPro" id="IPR000301">
    <property type="entry name" value="Tetraspanin_animals"/>
</dbReference>
<dbReference type="OMA" id="RRAIWAY"/>
<proteinExistence type="inferred from homology"/>
<feature type="transmembrane region" description="Helical" evidence="7">
    <location>
        <begin position="31"/>
        <end position="56"/>
    </location>
</feature>
<dbReference type="AlphaFoldDB" id="A0A0L8I265"/>
<dbReference type="KEGG" id="obi:106867193"/>
<organism evidence="8">
    <name type="scientific">Octopus bimaculoides</name>
    <name type="common">California two-spotted octopus</name>
    <dbReference type="NCBI Taxonomy" id="37653"/>
    <lineage>
        <taxon>Eukaryota</taxon>
        <taxon>Metazoa</taxon>
        <taxon>Spiralia</taxon>
        <taxon>Lophotrochozoa</taxon>
        <taxon>Mollusca</taxon>
        <taxon>Cephalopoda</taxon>
        <taxon>Coleoidea</taxon>
        <taxon>Octopodiformes</taxon>
        <taxon>Octopoda</taxon>
        <taxon>Incirrata</taxon>
        <taxon>Octopodidae</taxon>
        <taxon>Octopus</taxon>
    </lineage>
</organism>
<evidence type="ECO:0000256" key="4">
    <source>
        <dbReference type="ARBA" id="ARBA00022989"/>
    </source>
</evidence>
<keyword evidence="5 7" id="KW-0472">Membrane</keyword>
<comment type="similarity">
    <text evidence="2 7">Belongs to the tetraspanin (TM4SF) family.</text>
</comment>
<evidence type="ECO:0000256" key="5">
    <source>
        <dbReference type="ARBA" id="ARBA00023136"/>
    </source>
</evidence>
<dbReference type="InterPro" id="IPR008952">
    <property type="entry name" value="Tetraspanin_EC2_sf"/>
</dbReference>
<dbReference type="STRING" id="37653.A0A0L8I265"/>
<gene>
    <name evidence="8" type="ORF">OCBIM_22038022mg</name>
</gene>
<dbReference type="PANTHER" id="PTHR19282:SF544">
    <property type="entry name" value="TETRASPANIN"/>
    <property type="match status" value="1"/>
</dbReference>
<evidence type="ECO:0000313" key="8">
    <source>
        <dbReference type="EMBL" id="KOF95552.1"/>
    </source>
</evidence>